<evidence type="ECO:0000313" key="3">
    <source>
        <dbReference type="Proteomes" id="UP001172159"/>
    </source>
</evidence>
<sequence>MTSEDLGGIRVQRETIVVIEDSPHLRNRQNDSPATTTIQSNDSNLEEMDSQVSQYSRPKTFRKLSNASSLLTDIFSPDTDEDALRRKIKRANDRDNSRALIEFLRNTSPPPQNYMSIPDACDSPPVSKKKRRSFWSFWKKRCKRGEKKDGRSAPGFVRLPDTAVAGRTTGGHRHIAISIPIEYDHLEGLTQEITPPPSDGERAGPVTVLAPVMEEKRESIESAASDTTASSLASSTSGESEDVFSMLPSPVSPMERASTDRVLSAAEPIAHGGSGSRTHSRPQSRMASSSVGALSMMNTVSSPHELTPLQGSISNLVSVDHTTADPRPHPAASMEDNQLERLPTKESFYTVRSDPRSPVTGHPAMGAKHDVVATDAPEVSSQPHELRTIQDTPETEQSDTEDIPSCRYYTPMSPHPLSFRSRAASLFPSLEPFSPLPPKPKTSCTYCITPIMTVVDVQPASAPQSPAPRLREQGSLASKRGVGIHLDGSPEIHITGVDMAPRSNRQPKVRHMPSVSDMRSKTSVEHLILARHSSFVPTISTRTSYSTLPTRPTTSCSLHPSPPAAVPRSESHQDLLRRYEELRHAHDHEIEVLAQRLDRLESVNNRWLSTVIPLIERLARRLPASRSSLGTYTSTSELSGDITPTITSPYRNSRKHYSYPQYHRPSPRGYQDREQPRHHVSSEVHISDESFNYPHHPPVPTTYRSEHYSPPTESMRNTSDASSYYWDPSNDDLLNHSYSQGGQEVAVDRLPSRHAGESLLGGDFGTMFARRLREVEQRRQERELARERGGRGSRPLSQVSGMETLEPVMRALVVETGLGEEGELRGVEDPVGQHQ</sequence>
<feature type="compositionally biased region" description="Polar residues" evidence="1">
    <location>
        <begin position="544"/>
        <end position="558"/>
    </location>
</feature>
<feature type="compositionally biased region" description="Polar residues" evidence="1">
    <location>
        <begin position="711"/>
        <end position="720"/>
    </location>
</feature>
<dbReference type="EMBL" id="JAUKTV010000011">
    <property type="protein sequence ID" value="KAK0723897.1"/>
    <property type="molecule type" value="Genomic_DNA"/>
</dbReference>
<reference evidence="2" key="1">
    <citation type="submission" date="2023-06" db="EMBL/GenBank/DDBJ databases">
        <title>Genome-scale phylogeny and comparative genomics of the fungal order Sordariales.</title>
        <authorList>
            <consortium name="Lawrence Berkeley National Laboratory"/>
            <person name="Hensen N."/>
            <person name="Bonometti L."/>
            <person name="Westerberg I."/>
            <person name="Brannstrom I.O."/>
            <person name="Guillou S."/>
            <person name="Cros-Aarteil S."/>
            <person name="Calhoun S."/>
            <person name="Haridas S."/>
            <person name="Kuo A."/>
            <person name="Mondo S."/>
            <person name="Pangilinan J."/>
            <person name="Riley R."/>
            <person name="Labutti K."/>
            <person name="Andreopoulos B."/>
            <person name="Lipzen A."/>
            <person name="Chen C."/>
            <person name="Yanf M."/>
            <person name="Daum C."/>
            <person name="Ng V."/>
            <person name="Clum A."/>
            <person name="Steindorff A."/>
            <person name="Ohm R."/>
            <person name="Martin F."/>
            <person name="Silar P."/>
            <person name="Natvig D."/>
            <person name="Lalanne C."/>
            <person name="Gautier V."/>
            <person name="Ament-Velasquez S.L."/>
            <person name="Kruys A."/>
            <person name="Hutchinson M.I."/>
            <person name="Powell A.J."/>
            <person name="Barry K."/>
            <person name="Miller A.N."/>
            <person name="Grigoriev I.V."/>
            <person name="Debuchy R."/>
            <person name="Gladieux P."/>
            <person name="Thoren M.H."/>
            <person name="Johannesson H."/>
        </authorList>
    </citation>
    <scope>NUCLEOTIDE SEQUENCE</scope>
    <source>
        <strain evidence="2">CBS 540.89</strain>
    </source>
</reference>
<feature type="region of interest" description="Disordered" evidence="1">
    <location>
        <begin position="779"/>
        <end position="800"/>
    </location>
</feature>
<keyword evidence="3" id="KW-1185">Reference proteome</keyword>
<feature type="region of interest" description="Disordered" evidence="1">
    <location>
        <begin position="627"/>
        <end position="720"/>
    </location>
</feature>
<feature type="compositionally biased region" description="Acidic residues" evidence="1">
    <location>
        <begin position="393"/>
        <end position="402"/>
    </location>
</feature>
<feature type="region of interest" description="Disordered" evidence="1">
    <location>
        <begin position="544"/>
        <end position="569"/>
    </location>
</feature>
<dbReference type="Proteomes" id="UP001172159">
    <property type="component" value="Unassembled WGS sequence"/>
</dbReference>
<feature type="region of interest" description="Disordered" evidence="1">
    <location>
        <begin position="377"/>
        <end position="404"/>
    </location>
</feature>
<feature type="compositionally biased region" description="Basic and acidic residues" evidence="1">
    <location>
        <begin position="670"/>
        <end position="688"/>
    </location>
</feature>
<feature type="compositionally biased region" description="Basic and acidic residues" evidence="1">
    <location>
        <begin position="779"/>
        <end position="790"/>
    </location>
</feature>
<feature type="compositionally biased region" description="Low complexity" evidence="1">
    <location>
        <begin position="221"/>
        <end position="238"/>
    </location>
</feature>
<evidence type="ECO:0000313" key="2">
    <source>
        <dbReference type="EMBL" id="KAK0723897.1"/>
    </source>
</evidence>
<gene>
    <name evidence="2" type="ORF">B0T21DRAFT_386048</name>
</gene>
<feature type="region of interest" description="Disordered" evidence="1">
    <location>
        <begin position="25"/>
        <end position="53"/>
    </location>
</feature>
<accession>A0AA40AXP9</accession>
<feature type="compositionally biased region" description="Polar residues" evidence="1">
    <location>
        <begin position="30"/>
        <end position="43"/>
    </location>
</feature>
<feature type="region of interest" description="Disordered" evidence="1">
    <location>
        <begin position="216"/>
        <end position="290"/>
    </location>
</feature>
<feature type="compositionally biased region" description="Polar residues" evidence="1">
    <location>
        <begin position="281"/>
        <end position="290"/>
    </location>
</feature>
<feature type="region of interest" description="Disordered" evidence="1">
    <location>
        <begin position="106"/>
        <end position="125"/>
    </location>
</feature>
<evidence type="ECO:0000256" key="1">
    <source>
        <dbReference type="SAM" id="MobiDB-lite"/>
    </source>
</evidence>
<comment type="caution">
    <text evidence="2">The sequence shown here is derived from an EMBL/GenBank/DDBJ whole genome shotgun (WGS) entry which is preliminary data.</text>
</comment>
<organism evidence="2 3">
    <name type="scientific">Apiosordaria backusii</name>
    <dbReference type="NCBI Taxonomy" id="314023"/>
    <lineage>
        <taxon>Eukaryota</taxon>
        <taxon>Fungi</taxon>
        <taxon>Dikarya</taxon>
        <taxon>Ascomycota</taxon>
        <taxon>Pezizomycotina</taxon>
        <taxon>Sordariomycetes</taxon>
        <taxon>Sordariomycetidae</taxon>
        <taxon>Sordariales</taxon>
        <taxon>Lasiosphaeriaceae</taxon>
        <taxon>Apiosordaria</taxon>
    </lineage>
</organism>
<proteinExistence type="predicted"/>
<feature type="compositionally biased region" description="Polar residues" evidence="1">
    <location>
        <begin position="630"/>
        <end position="651"/>
    </location>
</feature>
<name>A0AA40AXP9_9PEZI</name>
<protein>
    <submittedName>
        <fullName evidence="2">Uncharacterized protein</fullName>
    </submittedName>
</protein>
<dbReference type="AlphaFoldDB" id="A0AA40AXP9"/>